<dbReference type="Pfam" id="PF01153">
    <property type="entry name" value="Glypican"/>
    <property type="match status" value="1"/>
</dbReference>
<feature type="compositionally biased region" description="Acidic residues" evidence="12">
    <location>
        <begin position="454"/>
        <end position="472"/>
    </location>
</feature>
<evidence type="ECO:0000256" key="9">
    <source>
        <dbReference type="ARBA" id="ARBA00023207"/>
    </source>
</evidence>
<evidence type="ECO:0000256" key="6">
    <source>
        <dbReference type="ARBA" id="ARBA00022974"/>
    </source>
</evidence>
<protein>
    <recommendedName>
        <fullName evidence="15">Glypican-6</fullName>
    </recommendedName>
</protein>
<keyword evidence="5" id="KW-0732">Signal</keyword>
<evidence type="ECO:0000256" key="5">
    <source>
        <dbReference type="ARBA" id="ARBA00022729"/>
    </source>
</evidence>
<evidence type="ECO:0008006" key="15">
    <source>
        <dbReference type="Google" id="ProtNLM"/>
    </source>
</evidence>
<dbReference type="InterPro" id="IPR001863">
    <property type="entry name" value="Glypican"/>
</dbReference>
<comment type="subcellular location">
    <subcellularLocation>
        <location evidence="1">Cell membrane</location>
        <topology evidence="1">Lipid-anchor</topology>
        <topology evidence="1">GPI-anchor</topology>
    </subcellularLocation>
</comment>
<evidence type="ECO:0000313" key="13">
    <source>
        <dbReference type="Proteomes" id="UP000887575"/>
    </source>
</evidence>
<keyword evidence="4" id="KW-0336">GPI-anchor</keyword>
<evidence type="ECO:0000256" key="8">
    <source>
        <dbReference type="ARBA" id="ARBA00023180"/>
    </source>
</evidence>
<dbReference type="GO" id="GO:1905475">
    <property type="term" value="P:regulation of protein localization to membrane"/>
    <property type="evidence" value="ECO:0007669"/>
    <property type="project" value="TreeGrafter"/>
</dbReference>
<dbReference type="Proteomes" id="UP000887575">
    <property type="component" value="Unassembled WGS sequence"/>
</dbReference>
<evidence type="ECO:0000256" key="4">
    <source>
        <dbReference type="ARBA" id="ARBA00022622"/>
    </source>
</evidence>
<feature type="region of interest" description="Disordered" evidence="12">
    <location>
        <begin position="446"/>
        <end position="486"/>
    </location>
</feature>
<sequence length="524" mass="60331">MELRIRHNDARAFRGAVEDRVIVLRHLLHSNLERMRTHFLSSLSTCHTHLDTMFNRTYGRYYQQNREIFSKFFRQLQSFSSPHSVMPVELMVDNLFEELYITLYQLLNPLKKVTPEVQRCMKETMEEMRPFAEVPNRLQDGLRRGLEGWRALLAHLDEAHSILGVFLNTTLPDQCQTGLARMGDCSLCSQSEPTKPCLNMCLNVAKGCLAEWAEVDQQWDQLVGSLSRLISSLGGPHSLQSAFNPLPVQISEAIMTFQDKGATLTNKVLATCFTLDEVDTNENQKRNFYRGKREVNGNVKNGMEMRRVNGNPLERSKRAVWLRHVQEQADGSWRMLQQIINAFKEKLTLTRGFFKKLPNDLCDEPQFSSSINEKCWTGKHIGNYNHEVVKDGTTAQRNNPEFLGKASFEYRGLFIDERLRLGMLAARVRTIAEQIAGKNFDNDLPELDEKRIDDEDESDEGELEEASGDGEDDHQPRSHKNKDRTRIQNIETNALEHTSASGYSRFSIFYILLALYFIRQLLSC</sequence>
<dbReference type="GO" id="GO:0098552">
    <property type="term" value="C:side of membrane"/>
    <property type="evidence" value="ECO:0007669"/>
    <property type="project" value="UniProtKB-KW"/>
</dbReference>
<evidence type="ECO:0000256" key="7">
    <source>
        <dbReference type="ARBA" id="ARBA00023136"/>
    </source>
</evidence>
<evidence type="ECO:0000256" key="1">
    <source>
        <dbReference type="ARBA" id="ARBA00004609"/>
    </source>
</evidence>
<evidence type="ECO:0000256" key="11">
    <source>
        <dbReference type="RuleBase" id="RU003518"/>
    </source>
</evidence>
<name>A0AAF3EF82_9BILA</name>
<evidence type="ECO:0000256" key="3">
    <source>
        <dbReference type="ARBA" id="ARBA00022475"/>
    </source>
</evidence>
<evidence type="ECO:0000313" key="14">
    <source>
        <dbReference type="WBParaSite" id="MBELARI_LOCUS12616"/>
    </source>
</evidence>
<dbReference type="GO" id="GO:0009986">
    <property type="term" value="C:cell surface"/>
    <property type="evidence" value="ECO:0007669"/>
    <property type="project" value="TreeGrafter"/>
</dbReference>
<dbReference type="GO" id="GO:0016477">
    <property type="term" value="P:cell migration"/>
    <property type="evidence" value="ECO:0007669"/>
    <property type="project" value="TreeGrafter"/>
</dbReference>
<accession>A0AAF3EF82</accession>
<evidence type="ECO:0000256" key="12">
    <source>
        <dbReference type="SAM" id="MobiDB-lite"/>
    </source>
</evidence>
<reference evidence="14" key="1">
    <citation type="submission" date="2024-02" db="UniProtKB">
        <authorList>
            <consortium name="WormBaseParasite"/>
        </authorList>
    </citation>
    <scope>IDENTIFICATION</scope>
</reference>
<dbReference type="WBParaSite" id="MBELARI_LOCUS12616">
    <property type="protein sequence ID" value="MBELARI_LOCUS12616"/>
    <property type="gene ID" value="MBELARI_LOCUS12616"/>
</dbReference>
<keyword evidence="6" id="KW-0654">Proteoglycan</keyword>
<comment type="similarity">
    <text evidence="2 11">Belongs to the glypican family.</text>
</comment>
<keyword evidence="9" id="KW-0357">Heparan sulfate</keyword>
<keyword evidence="8" id="KW-0325">Glycoprotein</keyword>
<dbReference type="GO" id="GO:0005886">
    <property type="term" value="C:plasma membrane"/>
    <property type="evidence" value="ECO:0007669"/>
    <property type="project" value="UniProtKB-SubCell"/>
</dbReference>
<keyword evidence="3" id="KW-1003">Cell membrane</keyword>
<proteinExistence type="inferred from homology"/>
<dbReference type="AlphaFoldDB" id="A0AAF3EF82"/>
<evidence type="ECO:0000256" key="10">
    <source>
        <dbReference type="ARBA" id="ARBA00023288"/>
    </source>
</evidence>
<organism evidence="13 14">
    <name type="scientific">Mesorhabditis belari</name>
    <dbReference type="NCBI Taxonomy" id="2138241"/>
    <lineage>
        <taxon>Eukaryota</taxon>
        <taxon>Metazoa</taxon>
        <taxon>Ecdysozoa</taxon>
        <taxon>Nematoda</taxon>
        <taxon>Chromadorea</taxon>
        <taxon>Rhabditida</taxon>
        <taxon>Rhabditina</taxon>
        <taxon>Rhabditomorpha</taxon>
        <taxon>Rhabditoidea</taxon>
        <taxon>Rhabditidae</taxon>
        <taxon>Mesorhabditinae</taxon>
        <taxon>Mesorhabditis</taxon>
    </lineage>
</organism>
<dbReference type="GO" id="GO:0005576">
    <property type="term" value="C:extracellular region"/>
    <property type="evidence" value="ECO:0007669"/>
    <property type="project" value="TreeGrafter"/>
</dbReference>
<keyword evidence="13" id="KW-1185">Reference proteome</keyword>
<dbReference type="PANTHER" id="PTHR10822">
    <property type="entry name" value="GLYPICAN"/>
    <property type="match status" value="1"/>
</dbReference>
<keyword evidence="7" id="KW-0472">Membrane</keyword>
<evidence type="ECO:0000256" key="2">
    <source>
        <dbReference type="ARBA" id="ARBA00010260"/>
    </source>
</evidence>
<dbReference type="GO" id="GO:0090263">
    <property type="term" value="P:positive regulation of canonical Wnt signaling pathway"/>
    <property type="evidence" value="ECO:0007669"/>
    <property type="project" value="TreeGrafter"/>
</dbReference>
<keyword evidence="10" id="KW-0449">Lipoprotein</keyword>
<dbReference type="PANTHER" id="PTHR10822:SF29">
    <property type="entry name" value="DIVISION ABNORMALLY DELAYED PROTEIN"/>
    <property type="match status" value="1"/>
</dbReference>